<dbReference type="PANTHER" id="PTHR11956:SF11">
    <property type="entry name" value="ARGININE--TRNA LIGASE, MITOCHONDRIAL-RELATED"/>
    <property type="match status" value="1"/>
</dbReference>
<evidence type="ECO:0000256" key="8">
    <source>
        <dbReference type="ARBA" id="ARBA00049339"/>
    </source>
</evidence>
<evidence type="ECO:0000259" key="11">
    <source>
        <dbReference type="SMART" id="SM00836"/>
    </source>
</evidence>
<dbReference type="GO" id="GO:0004814">
    <property type="term" value="F:arginine-tRNA ligase activity"/>
    <property type="evidence" value="ECO:0007669"/>
    <property type="project" value="UniProtKB-UniRule"/>
</dbReference>
<evidence type="ECO:0000313" key="13">
    <source>
        <dbReference type="EMBL" id="HIQ69817.1"/>
    </source>
</evidence>
<feature type="domain" description="Arginyl tRNA synthetase N-terminal" evidence="12">
    <location>
        <begin position="2"/>
        <end position="87"/>
    </location>
</feature>
<dbReference type="HAMAP" id="MF_00123">
    <property type="entry name" value="Arg_tRNA_synth"/>
    <property type="match status" value="1"/>
</dbReference>
<evidence type="ECO:0000256" key="7">
    <source>
        <dbReference type="ARBA" id="ARBA00023146"/>
    </source>
</evidence>
<evidence type="ECO:0000256" key="5">
    <source>
        <dbReference type="ARBA" id="ARBA00022840"/>
    </source>
</evidence>
<proteinExistence type="inferred from homology"/>
<comment type="caution">
    <text evidence="13">The sequence shown here is derived from an EMBL/GenBank/DDBJ whole genome shotgun (WGS) entry which is preliminary data.</text>
</comment>
<dbReference type="InterPro" id="IPR035684">
    <property type="entry name" value="ArgRS_core"/>
</dbReference>
<dbReference type="InterPro" id="IPR008909">
    <property type="entry name" value="DALR_anticod-bd"/>
</dbReference>
<feature type="short sequence motif" description="'HIGH' region" evidence="9">
    <location>
        <begin position="123"/>
        <end position="133"/>
    </location>
</feature>
<dbReference type="InterPro" id="IPR036695">
    <property type="entry name" value="Arg-tRNA-synth_N_sf"/>
</dbReference>
<dbReference type="AlphaFoldDB" id="A0A9D1CNX7"/>
<keyword evidence="7 9" id="KW-0030">Aminoacyl-tRNA synthetase</keyword>
<dbReference type="InterPro" id="IPR001412">
    <property type="entry name" value="aa-tRNA-synth_I_CS"/>
</dbReference>
<dbReference type="PROSITE" id="PS00178">
    <property type="entry name" value="AA_TRNA_LIGASE_I"/>
    <property type="match status" value="1"/>
</dbReference>
<dbReference type="Pfam" id="PF00750">
    <property type="entry name" value="tRNA-synt_1d"/>
    <property type="match status" value="1"/>
</dbReference>
<dbReference type="SUPFAM" id="SSF55190">
    <property type="entry name" value="Arginyl-tRNA synthetase (ArgRS), N-terminal 'additional' domain"/>
    <property type="match status" value="1"/>
</dbReference>
<dbReference type="EC" id="6.1.1.19" evidence="9"/>
<evidence type="ECO:0000256" key="9">
    <source>
        <dbReference type="HAMAP-Rule" id="MF_00123"/>
    </source>
</evidence>
<keyword evidence="3 9" id="KW-0436">Ligase</keyword>
<dbReference type="Gene3D" id="1.10.730.10">
    <property type="entry name" value="Isoleucyl-tRNA Synthetase, Domain 1"/>
    <property type="match status" value="1"/>
</dbReference>
<dbReference type="InterPro" id="IPR014729">
    <property type="entry name" value="Rossmann-like_a/b/a_fold"/>
</dbReference>
<dbReference type="Pfam" id="PF03485">
    <property type="entry name" value="Arg_tRNA_synt_N"/>
    <property type="match status" value="1"/>
</dbReference>
<comment type="subcellular location">
    <subcellularLocation>
        <location evidence="9">Cytoplasm</location>
    </subcellularLocation>
</comment>
<keyword evidence="2 9" id="KW-0963">Cytoplasm</keyword>
<dbReference type="SUPFAM" id="SSF47323">
    <property type="entry name" value="Anticodon-binding domain of a subclass of class I aminoacyl-tRNA synthetases"/>
    <property type="match status" value="1"/>
</dbReference>
<dbReference type="InterPro" id="IPR009080">
    <property type="entry name" value="tRNAsynth_Ia_anticodon-bd"/>
</dbReference>
<dbReference type="GO" id="GO:0005737">
    <property type="term" value="C:cytoplasm"/>
    <property type="evidence" value="ECO:0007669"/>
    <property type="project" value="UniProtKB-SubCell"/>
</dbReference>
<dbReference type="Pfam" id="PF05746">
    <property type="entry name" value="DALR_1"/>
    <property type="match status" value="1"/>
</dbReference>
<dbReference type="PRINTS" id="PR01038">
    <property type="entry name" value="TRNASYNTHARG"/>
</dbReference>
<evidence type="ECO:0000256" key="1">
    <source>
        <dbReference type="ARBA" id="ARBA00005594"/>
    </source>
</evidence>
<keyword evidence="4 9" id="KW-0547">Nucleotide-binding</keyword>
<accession>A0A9D1CNX7</accession>
<dbReference type="GO" id="GO:0005524">
    <property type="term" value="F:ATP binding"/>
    <property type="evidence" value="ECO:0007669"/>
    <property type="project" value="UniProtKB-UniRule"/>
</dbReference>
<organism evidence="13 14">
    <name type="scientific">Candidatus Avoscillospira stercorigallinarum</name>
    <dbReference type="NCBI Taxonomy" id="2840708"/>
    <lineage>
        <taxon>Bacteria</taxon>
        <taxon>Bacillati</taxon>
        <taxon>Bacillota</taxon>
        <taxon>Clostridia</taxon>
        <taxon>Eubacteriales</taxon>
        <taxon>Oscillospiraceae</taxon>
        <taxon>Oscillospiraceae incertae sedis</taxon>
        <taxon>Candidatus Avoscillospira</taxon>
    </lineage>
</organism>
<dbReference type="Proteomes" id="UP000886874">
    <property type="component" value="Unassembled WGS sequence"/>
</dbReference>
<dbReference type="SMART" id="SM01016">
    <property type="entry name" value="Arg_tRNA_synt_N"/>
    <property type="match status" value="1"/>
</dbReference>
<evidence type="ECO:0000256" key="2">
    <source>
        <dbReference type="ARBA" id="ARBA00022490"/>
    </source>
</evidence>
<dbReference type="Gene3D" id="3.40.50.620">
    <property type="entry name" value="HUPs"/>
    <property type="match status" value="1"/>
</dbReference>
<dbReference type="CDD" id="cd00671">
    <property type="entry name" value="ArgRS_core"/>
    <property type="match status" value="1"/>
</dbReference>
<keyword evidence="5 9" id="KW-0067">ATP-binding</keyword>
<name>A0A9D1CNX7_9FIRM</name>
<dbReference type="Gene3D" id="3.30.1360.70">
    <property type="entry name" value="Arginyl tRNA synthetase N-terminal domain"/>
    <property type="match status" value="1"/>
</dbReference>
<reference evidence="13" key="2">
    <citation type="journal article" date="2021" name="PeerJ">
        <title>Extensive microbial diversity within the chicken gut microbiome revealed by metagenomics and culture.</title>
        <authorList>
            <person name="Gilroy R."/>
            <person name="Ravi A."/>
            <person name="Getino M."/>
            <person name="Pursley I."/>
            <person name="Horton D.L."/>
            <person name="Alikhan N.F."/>
            <person name="Baker D."/>
            <person name="Gharbi K."/>
            <person name="Hall N."/>
            <person name="Watson M."/>
            <person name="Adriaenssens E.M."/>
            <person name="Foster-Nyarko E."/>
            <person name="Jarju S."/>
            <person name="Secka A."/>
            <person name="Antonio M."/>
            <person name="Oren A."/>
            <person name="Chaudhuri R.R."/>
            <person name="La Ragione R."/>
            <person name="Hildebrand F."/>
            <person name="Pallen M.J."/>
        </authorList>
    </citation>
    <scope>NUCLEOTIDE SEQUENCE</scope>
    <source>
        <strain evidence="13">ChiSjej2B20-13462</strain>
    </source>
</reference>
<protein>
    <recommendedName>
        <fullName evidence="9">Arginine--tRNA ligase</fullName>
        <ecNumber evidence="9">6.1.1.19</ecNumber>
    </recommendedName>
    <alternativeName>
        <fullName evidence="9">Arginyl-tRNA synthetase</fullName>
        <shortName evidence="9">ArgRS</shortName>
    </alternativeName>
</protein>
<dbReference type="InterPro" id="IPR005148">
    <property type="entry name" value="Arg-tRNA-synth_N"/>
</dbReference>
<dbReference type="InterPro" id="IPR001278">
    <property type="entry name" value="Arg-tRNA-ligase"/>
</dbReference>
<evidence type="ECO:0000259" key="12">
    <source>
        <dbReference type="SMART" id="SM01016"/>
    </source>
</evidence>
<sequence>MEKFIDLISRRVSDAFAAAGLPADLGKVTVSNRPDLCEYQCNGAMPAAKQAHRPPLELAEAVAAQLRGEAMFARVEAVRPGFLNFTADPAYLRDYVARMAVEPAYGLEREASPKTVVVDYGGPNVAKPLHVGHLRSAIIGESVKRIGRYFGNKVIGDIHMGDWGLQMGLIIEELHERRPELPYFDLDFTGDYPAEAPFTISELEEIYPTASAKSKVDEDFARRAHDATYLLQTGVRGYKALWDHIMRISTEDLRKNYDKLDVHFDVWLGESDAQPYIPPMLERMKAQGIVTESEGALVVDVQQPTDTKEVPPCILVKSDGATLYATTDLATLVQRMEDFKPDKVLYLTDKRQALHFEQVFRTARKSGIVPETVELQHLGFGTMNGKDGKPFKTREGGVMRLERLIGEITDYVRQKITENQVVDQTAVEETARLIAMAALKYGDLSNQPTKDYVFDLERFAAFEGNTGPYILYTIVRIKSILNKYGAAVDAQAVLPPETKEAKDLMLVLTRFADGLQAAYQDNAPNAICAYIYELAGAANKFYHETRILAEPDQAKQAGYVALMDLTRRVLETSIDLLGFAAPERM</sequence>
<keyword evidence="6 9" id="KW-0648">Protein biosynthesis</keyword>
<dbReference type="SMART" id="SM00836">
    <property type="entry name" value="DALR_1"/>
    <property type="match status" value="1"/>
</dbReference>
<gene>
    <name evidence="9 13" type="primary">argS</name>
    <name evidence="13" type="ORF">IAA67_05775</name>
</gene>
<comment type="similarity">
    <text evidence="1 9 10">Belongs to the class-I aminoacyl-tRNA synthetase family.</text>
</comment>
<evidence type="ECO:0000256" key="10">
    <source>
        <dbReference type="RuleBase" id="RU363038"/>
    </source>
</evidence>
<dbReference type="PANTHER" id="PTHR11956">
    <property type="entry name" value="ARGINYL-TRNA SYNTHETASE"/>
    <property type="match status" value="1"/>
</dbReference>
<evidence type="ECO:0000256" key="6">
    <source>
        <dbReference type="ARBA" id="ARBA00022917"/>
    </source>
</evidence>
<reference evidence="13" key="1">
    <citation type="submission" date="2020-10" db="EMBL/GenBank/DDBJ databases">
        <authorList>
            <person name="Gilroy R."/>
        </authorList>
    </citation>
    <scope>NUCLEOTIDE SEQUENCE</scope>
    <source>
        <strain evidence="13">ChiSjej2B20-13462</strain>
    </source>
</reference>
<dbReference type="NCBIfam" id="TIGR00456">
    <property type="entry name" value="argS"/>
    <property type="match status" value="1"/>
</dbReference>
<dbReference type="SUPFAM" id="SSF52374">
    <property type="entry name" value="Nucleotidylyl transferase"/>
    <property type="match status" value="1"/>
</dbReference>
<comment type="subunit">
    <text evidence="9">Monomer.</text>
</comment>
<evidence type="ECO:0000256" key="3">
    <source>
        <dbReference type="ARBA" id="ARBA00022598"/>
    </source>
</evidence>
<evidence type="ECO:0000256" key="4">
    <source>
        <dbReference type="ARBA" id="ARBA00022741"/>
    </source>
</evidence>
<dbReference type="EMBL" id="DVFN01000088">
    <property type="protein sequence ID" value="HIQ69817.1"/>
    <property type="molecule type" value="Genomic_DNA"/>
</dbReference>
<dbReference type="FunFam" id="3.40.50.620:FF:000116">
    <property type="entry name" value="Arginine--tRNA ligase"/>
    <property type="match status" value="1"/>
</dbReference>
<evidence type="ECO:0000313" key="14">
    <source>
        <dbReference type="Proteomes" id="UP000886874"/>
    </source>
</evidence>
<dbReference type="GO" id="GO:0006420">
    <property type="term" value="P:arginyl-tRNA aminoacylation"/>
    <property type="evidence" value="ECO:0007669"/>
    <property type="project" value="UniProtKB-UniRule"/>
</dbReference>
<feature type="domain" description="DALR anticodon binding" evidence="11">
    <location>
        <begin position="470"/>
        <end position="585"/>
    </location>
</feature>
<comment type="catalytic activity">
    <reaction evidence="8 9">
        <text>tRNA(Arg) + L-arginine + ATP = L-arginyl-tRNA(Arg) + AMP + diphosphate</text>
        <dbReference type="Rhea" id="RHEA:20301"/>
        <dbReference type="Rhea" id="RHEA-COMP:9658"/>
        <dbReference type="Rhea" id="RHEA-COMP:9673"/>
        <dbReference type="ChEBI" id="CHEBI:30616"/>
        <dbReference type="ChEBI" id="CHEBI:32682"/>
        <dbReference type="ChEBI" id="CHEBI:33019"/>
        <dbReference type="ChEBI" id="CHEBI:78442"/>
        <dbReference type="ChEBI" id="CHEBI:78513"/>
        <dbReference type="ChEBI" id="CHEBI:456215"/>
        <dbReference type="EC" id="6.1.1.19"/>
    </reaction>
</comment>